<evidence type="ECO:0000259" key="3">
    <source>
        <dbReference type="Pfam" id="PF02678"/>
    </source>
</evidence>
<evidence type="ECO:0000313" key="6">
    <source>
        <dbReference type="Proteomes" id="UP001595530"/>
    </source>
</evidence>
<dbReference type="SUPFAM" id="SSF51182">
    <property type="entry name" value="RmlC-like cupins"/>
    <property type="match status" value="1"/>
</dbReference>
<dbReference type="EMBL" id="JBHRTP010000002">
    <property type="protein sequence ID" value="MFC3106520.1"/>
    <property type="molecule type" value="Genomic_DNA"/>
</dbReference>
<dbReference type="CDD" id="cd20311">
    <property type="entry name" value="cupin_Yhhw_C"/>
    <property type="match status" value="1"/>
</dbReference>
<name>A0ABV7EVD8_9BURK</name>
<dbReference type="PANTHER" id="PTHR43212">
    <property type="entry name" value="QUERCETIN 2,3-DIOXYGENASE"/>
    <property type="match status" value="1"/>
</dbReference>
<dbReference type="Pfam" id="PF17954">
    <property type="entry name" value="Pirin_C_2"/>
    <property type="match status" value="1"/>
</dbReference>
<comment type="caution">
    <text evidence="5">The sequence shown here is derived from an EMBL/GenBank/DDBJ whole genome shotgun (WGS) entry which is preliminary data.</text>
</comment>
<dbReference type="Gene3D" id="2.60.120.10">
    <property type="entry name" value="Jelly Rolls"/>
    <property type="match status" value="2"/>
</dbReference>
<evidence type="ECO:0000256" key="2">
    <source>
        <dbReference type="RuleBase" id="RU003457"/>
    </source>
</evidence>
<dbReference type="InterPro" id="IPR003829">
    <property type="entry name" value="Pirin_N_dom"/>
</dbReference>
<dbReference type="Pfam" id="PF02678">
    <property type="entry name" value="Pirin"/>
    <property type="match status" value="1"/>
</dbReference>
<gene>
    <name evidence="5" type="ORF">ACFOFO_00855</name>
</gene>
<dbReference type="InterPro" id="IPR011051">
    <property type="entry name" value="RmlC_Cupin_sf"/>
</dbReference>
<organism evidence="5 6">
    <name type="scientific">Undibacterium arcticum</name>
    <dbReference type="NCBI Taxonomy" id="1762892"/>
    <lineage>
        <taxon>Bacteria</taxon>
        <taxon>Pseudomonadati</taxon>
        <taxon>Pseudomonadota</taxon>
        <taxon>Betaproteobacteria</taxon>
        <taxon>Burkholderiales</taxon>
        <taxon>Oxalobacteraceae</taxon>
        <taxon>Undibacterium</taxon>
    </lineage>
</organism>
<accession>A0ABV7EVD8</accession>
<dbReference type="CDD" id="cd02910">
    <property type="entry name" value="cupin_Yhhw_N"/>
    <property type="match status" value="1"/>
</dbReference>
<proteinExistence type="inferred from homology"/>
<feature type="domain" description="Quercetin 2,3-dioxygenase C-terminal cupin" evidence="4">
    <location>
        <begin position="146"/>
        <end position="231"/>
    </location>
</feature>
<evidence type="ECO:0000256" key="1">
    <source>
        <dbReference type="ARBA" id="ARBA00008416"/>
    </source>
</evidence>
<protein>
    <submittedName>
        <fullName evidence="5">Pirin family protein</fullName>
    </submittedName>
</protein>
<dbReference type="Proteomes" id="UP001595530">
    <property type="component" value="Unassembled WGS sequence"/>
</dbReference>
<dbReference type="InterPro" id="IPR041602">
    <property type="entry name" value="Quercetinase_C"/>
</dbReference>
<evidence type="ECO:0000259" key="4">
    <source>
        <dbReference type="Pfam" id="PF17954"/>
    </source>
</evidence>
<dbReference type="InterPro" id="IPR012093">
    <property type="entry name" value="Pirin"/>
</dbReference>
<reference evidence="6" key="1">
    <citation type="journal article" date="2019" name="Int. J. Syst. Evol. Microbiol.">
        <title>The Global Catalogue of Microorganisms (GCM) 10K type strain sequencing project: providing services to taxonomists for standard genome sequencing and annotation.</title>
        <authorList>
            <consortium name="The Broad Institute Genomics Platform"/>
            <consortium name="The Broad Institute Genome Sequencing Center for Infectious Disease"/>
            <person name="Wu L."/>
            <person name="Ma J."/>
        </authorList>
    </citation>
    <scope>NUCLEOTIDE SEQUENCE [LARGE SCALE GENOMIC DNA]</scope>
    <source>
        <strain evidence="6">KCTC 42986</strain>
    </source>
</reference>
<feature type="domain" description="Pirin N-terminal" evidence="3">
    <location>
        <begin position="10"/>
        <end position="119"/>
    </location>
</feature>
<comment type="similarity">
    <text evidence="1 2">Belongs to the pirin family.</text>
</comment>
<dbReference type="PIRSF" id="PIRSF006232">
    <property type="entry name" value="Pirin"/>
    <property type="match status" value="1"/>
</dbReference>
<keyword evidence="6" id="KW-1185">Reference proteome</keyword>
<sequence length="233" mass="25864">MLQIRKSEDRGIADHGWLHSHHTFSFGHYQDPQHTGFGPLLVINEDRVQPAQGFGTHGHRDMEIISYVLDGALEHKDSMGTGSVLHYGDVQRMTAGTGVRHSEFNHSRSELVHFLQIWIEPNVQGIAPAYEEKHFNPESKKGQLRLIASPDGRADSVLIHQDAAIYASILNGDDQVQHQLAPGRTAYVHVIRGQLTVNDIALATGDALKVTNENLLTLDQAEAAEVLLFDLPY</sequence>
<evidence type="ECO:0000313" key="5">
    <source>
        <dbReference type="EMBL" id="MFC3106520.1"/>
    </source>
</evidence>
<dbReference type="RefSeq" id="WP_390330562.1">
    <property type="nucleotide sequence ID" value="NZ_JBHRTP010000002.1"/>
</dbReference>
<dbReference type="InterPro" id="IPR014710">
    <property type="entry name" value="RmlC-like_jellyroll"/>
</dbReference>
<dbReference type="PANTHER" id="PTHR43212:SF3">
    <property type="entry name" value="QUERCETIN 2,3-DIOXYGENASE"/>
    <property type="match status" value="1"/>
</dbReference>